<keyword evidence="6" id="KW-1185">Reference proteome</keyword>
<dbReference type="Pfam" id="PF00501">
    <property type="entry name" value="AMP-binding"/>
    <property type="match status" value="1"/>
</dbReference>
<name>A0A2V4BBA1_9PSEU</name>
<feature type="domain" description="AMP-dependent synthetase/ligase" evidence="3">
    <location>
        <begin position="17"/>
        <end position="344"/>
    </location>
</feature>
<evidence type="ECO:0000259" key="4">
    <source>
        <dbReference type="Pfam" id="PF13193"/>
    </source>
</evidence>
<dbReference type="InterPro" id="IPR020845">
    <property type="entry name" value="AMP-binding_CS"/>
</dbReference>
<feature type="domain" description="AMP-binding enzyme C-terminal" evidence="4">
    <location>
        <begin position="398"/>
        <end position="471"/>
    </location>
</feature>
<dbReference type="Gene3D" id="3.40.50.12780">
    <property type="entry name" value="N-terminal domain of ligase-like"/>
    <property type="match status" value="1"/>
</dbReference>
<dbReference type="Gene3D" id="3.30.300.30">
    <property type="match status" value="1"/>
</dbReference>
<protein>
    <submittedName>
        <fullName evidence="5">Fatty acid--CoA ligase</fullName>
    </submittedName>
</protein>
<comment type="caution">
    <text evidence="5">The sequence shown here is derived from an EMBL/GenBank/DDBJ whole genome shotgun (WGS) entry which is preliminary data.</text>
</comment>
<gene>
    <name evidence="5" type="ORF">BAY60_08715</name>
</gene>
<proteinExistence type="inferred from homology"/>
<dbReference type="InterPro" id="IPR042099">
    <property type="entry name" value="ANL_N_sf"/>
</dbReference>
<dbReference type="Proteomes" id="UP000249915">
    <property type="component" value="Unassembled WGS sequence"/>
</dbReference>
<evidence type="ECO:0000259" key="3">
    <source>
        <dbReference type="Pfam" id="PF00501"/>
    </source>
</evidence>
<comment type="similarity">
    <text evidence="1">Belongs to the ATP-dependent AMP-binding enzyme family.</text>
</comment>
<accession>A0A2V4BBA1</accession>
<organism evidence="5 6">
    <name type="scientific">Prauserella muralis</name>
    <dbReference type="NCBI Taxonomy" id="588067"/>
    <lineage>
        <taxon>Bacteria</taxon>
        <taxon>Bacillati</taxon>
        <taxon>Actinomycetota</taxon>
        <taxon>Actinomycetes</taxon>
        <taxon>Pseudonocardiales</taxon>
        <taxon>Pseudonocardiaceae</taxon>
        <taxon>Prauserella</taxon>
    </lineage>
</organism>
<dbReference type="InterPro" id="IPR000873">
    <property type="entry name" value="AMP-dep_synth/lig_dom"/>
</dbReference>
<dbReference type="OrthoDB" id="9803968at2"/>
<evidence type="ECO:0000256" key="2">
    <source>
        <dbReference type="ARBA" id="ARBA00022598"/>
    </source>
</evidence>
<sequence>MSHFLHRLLRVLADGGAATAFTGPSGRTTYAEARALLLRLHHKLAGVGTGDTVAVLGSNRPETLLAQLAAHLRGASVLLVPASANAADRAAVLRAAGVTALVVEPGQAAPPGPHRMLPLAPSAPGAEDETTVDVPPSVHTVFGSGGTTGPPKLISHRGIYEGMAHIFQPDADGPWRVLVVAPLSHLTGNCAALGALLRGDTVVLHDGFDAATVLHAIATERVTHLSLTPPRLAALLDHPALPDTDLSSLRSVSLGASPLPERRLRQALEVFGPAVGQGYGLTEAPMVASITAAEYEGHPGRLGSVGRIVPGMQARVEGGHDGDGDGASCGEVLVRGLALMEGYHRQPDRTAAAFTGDGWLRTGDLGRFDADGYLYLLGRADDVVVTGEHGTKVHCAAVEDALAGHPLVRQAAVFGAEGDDGALLHAVVAAEPGLTAAAVRDHVRATLGGEHFVPAHVRLTTADLPLTAVGKVDTTALRAGFSPPAR</sequence>
<evidence type="ECO:0000313" key="5">
    <source>
        <dbReference type="EMBL" id="PXY32341.1"/>
    </source>
</evidence>
<dbReference type="EMBL" id="MASW01000001">
    <property type="protein sequence ID" value="PXY32341.1"/>
    <property type="molecule type" value="Genomic_DNA"/>
</dbReference>
<reference evidence="5 6" key="1">
    <citation type="submission" date="2016-07" db="EMBL/GenBank/DDBJ databases">
        <title>Draft genome sequence of Prauserella muralis DSM 45305, isolated from a mould-covered wall in an indoor environment.</title>
        <authorList>
            <person name="Ruckert C."/>
            <person name="Albersmeier A."/>
            <person name="Jiang C.-L."/>
            <person name="Jiang Y."/>
            <person name="Kalinowski J."/>
            <person name="Schneider O."/>
            <person name="Winkler A."/>
            <person name="Zotchev S.B."/>
        </authorList>
    </citation>
    <scope>NUCLEOTIDE SEQUENCE [LARGE SCALE GENOMIC DNA]</scope>
    <source>
        <strain evidence="5 6">DSM 45305</strain>
    </source>
</reference>
<dbReference type="InterPro" id="IPR025110">
    <property type="entry name" value="AMP-bd_C"/>
</dbReference>
<dbReference type="PANTHER" id="PTHR24096">
    <property type="entry name" value="LONG-CHAIN-FATTY-ACID--COA LIGASE"/>
    <property type="match status" value="1"/>
</dbReference>
<dbReference type="RefSeq" id="WP_112280375.1">
    <property type="nucleotide sequence ID" value="NZ_MASW01000001.1"/>
</dbReference>
<evidence type="ECO:0000313" key="6">
    <source>
        <dbReference type="Proteomes" id="UP000249915"/>
    </source>
</evidence>
<dbReference type="SUPFAM" id="SSF56801">
    <property type="entry name" value="Acetyl-CoA synthetase-like"/>
    <property type="match status" value="1"/>
</dbReference>
<dbReference type="PANTHER" id="PTHR24096:SF149">
    <property type="entry name" value="AMP-BINDING DOMAIN-CONTAINING PROTEIN-RELATED"/>
    <property type="match status" value="1"/>
</dbReference>
<dbReference type="Pfam" id="PF13193">
    <property type="entry name" value="AMP-binding_C"/>
    <property type="match status" value="1"/>
</dbReference>
<dbReference type="AlphaFoldDB" id="A0A2V4BBA1"/>
<evidence type="ECO:0000256" key="1">
    <source>
        <dbReference type="ARBA" id="ARBA00006432"/>
    </source>
</evidence>
<dbReference type="InterPro" id="IPR045851">
    <property type="entry name" value="AMP-bd_C_sf"/>
</dbReference>
<dbReference type="PROSITE" id="PS00455">
    <property type="entry name" value="AMP_BINDING"/>
    <property type="match status" value="1"/>
</dbReference>
<keyword evidence="2 5" id="KW-0436">Ligase</keyword>
<dbReference type="GO" id="GO:0016405">
    <property type="term" value="F:CoA-ligase activity"/>
    <property type="evidence" value="ECO:0007669"/>
    <property type="project" value="TreeGrafter"/>
</dbReference>